<proteinExistence type="predicted"/>
<evidence type="ECO:0000313" key="2">
    <source>
        <dbReference type="Proteomes" id="UP001589896"/>
    </source>
</evidence>
<reference evidence="1 2" key="1">
    <citation type="submission" date="2024-09" db="EMBL/GenBank/DDBJ databases">
        <authorList>
            <person name="Sun Q."/>
            <person name="Mori K."/>
        </authorList>
    </citation>
    <scope>NUCLEOTIDE SEQUENCE [LARGE SCALE GENOMIC DNA]</scope>
    <source>
        <strain evidence="1 2">KCTC 23076</strain>
    </source>
</reference>
<keyword evidence="2" id="KW-1185">Reference proteome</keyword>
<dbReference type="EMBL" id="JBHLTG010000031">
    <property type="protein sequence ID" value="MFC0682913.1"/>
    <property type="molecule type" value="Genomic_DNA"/>
</dbReference>
<sequence>MQSDGTAILYLGEVSTAECLSTFSAEAAVELLELGAESHGEWLSAGALPEAATVAWWLQRLDDPSLELVDFSSRVGAISLSTHDDGEATFALASLEQAVGLLPQLVGDQLAATIAPKLVANPGCYISARGGQLAVHPSFEAYLVGA</sequence>
<evidence type="ECO:0000313" key="1">
    <source>
        <dbReference type="EMBL" id="MFC0682913.1"/>
    </source>
</evidence>
<name>A0ABV6S461_9GAMM</name>
<dbReference type="Proteomes" id="UP001589896">
    <property type="component" value="Unassembled WGS sequence"/>
</dbReference>
<comment type="caution">
    <text evidence="1">The sequence shown here is derived from an EMBL/GenBank/DDBJ whole genome shotgun (WGS) entry which is preliminary data.</text>
</comment>
<protein>
    <submittedName>
        <fullName evidence="1">Uncharacterized protein</fullName>
    </submittedName>
</protein>
<accession>A0ABV6S461</accession>
<dbReference type="RefSeq" id="WP_386677397.1">
    <property type="nucleotide sequence ID" value="NZ_JBHLTG010000031.1"/>
</dbReference>
<organism evidence="1 2">
    <name type="scientific">Lysobacter korlensis</name>
    <dbReference type="NCBI Taxonomy" id="553636"/>
    <lineage>
        <taxon>Bacteria</taxon>
        <taxon>Pseudomonadati</taxon>
        <taxon>Pseudomonadota</taxon>
        <taxon>Gammaproteobacteria</taxon>
        <taxon>Lysobacterales</taxon>
        <taxon>Lysobacteraceae</taxon>
        <taxon>Lysobacter</taxon>
    </lineage>
</organism>
<gene>
    <name evidence="1" type="ORF">ACFFGH_34225</name>
</gene>